<accession>A0A8J3RZ31</accession>
<evidence type="ECO:0000313" key="2">
    <source>
        <dbReference type="Proteomes" id="UP000655044"/>
    </source>
</evidence>
<evidence type="ECO:0000313" key="1">
    <source>
        <dbReference type="EMBL" id="GIH82104.1"/>
    </source>
</evidence>
<gene>
    <name evidence="1" type="ORF">Pro02_05120</name>
</gene>
<name>A0A8J3RZ31_PLARO</name>
<organism evidence="1 2">
    <name type="scientific">Planobispora rosea</name>
    <dbReference type="NCBI Taxonomy" id="35762"/>
    <lineage>
        <taxon>Bacteria</taxon>
        <taxon>Bacillati</taxon>
        <taxon>Actinomycetota</taxon>
        <taxon>Actinomycetes</taxon>
        <taxon>Streptosporangiales</taxon>
        <taxon>Streptosporangiaceae</taxon>
        <taxon>Planobispora</taxon>
    </lineage>
</organism>
<dbReference type="AlphaFoldDB" id="A0A8J3RZ31"/>
<dbReference type="Proteomes" id="UP000655044">
    <property type="component" value="Unassembled WGS sequence"/>
</dbReference>
<keyword evidence="2" id="KW-1185">Reference proteome</keyword>
<proteinExistence type="predicted"/>
<dbReference type="EMBL" id="BOOI01000004">
    <property type="protein sequence ID" value="GIH82104.1"/>
    <property type="molecule type" value="Genomic_DNA"/>
</dbReference>
<sequence>MTYPTARPAQNITRYISTSTGVLKPDPTHGSRFLSALSQVFGSDLPRRFRCDTDSRSALIYSCAAGSGEKSPVRRGAHDPA</sequence>
<reference evidence="1" key="1">
    <citation type="submission" date="2021-01" db="EMBL/GenBank/DDBJ databases">
        <title>Whole genome shotgun sequence of Planobispora rosea NBRC 15558.</title>
        <authorList>
            <person name="Komaki H."/>
            <person name="Tamura T."/>
        </authorList>
    </citation>
    <scope>NUCLEOTIDE SEQUENCE</scope>
    <source>
        <strain evidence="1">NBRC 15558</strain>
    </source>
</reference>
<protein>
    <submittedName>
        <fullName evidence="1">Uncharacterized protein</fullName>
    </submittedName>
</protein>
<comment type="caution">
    <text evidence="1">The sequence shown here is derived from an EMBL/GenBank/DDBJ whole genome shotgun (WGS) entry which is preliminary data.</text>
</comment>